<dbReference type="RefSeq" id="WP_212985027.1">
    <property type="nucleotide sequence ID" value="NZ_BORU01000002.1"/>
</dbReference>
<organism evidence="2 3">
    <name type="scientific">Paenibacillus cineris</name>
    <dbReference type="NCBI Taxonomy" id="237530"/>
    <lineage>
        <taxon>Bacteria</taxon>
        <taxon>Bacillati</taxon>
        <taxon>Bacillota</taxon>
        <taxon>Bacilli</taxon>
        <taxon>Bacillales</taxon>
        <taxon>Paenibacillaceae</taxon>
        <taxon>Paenibacillus</taxon>
    </lineage>
</organism>
<reference evidence="2 3" key="1">
    <citation type="submission" date="2021-03" db="EMBL/GenBank/DDBJ databases">
        <title>Antimicrobial resistance genes in bacteria isolated from Japanese honey, and their potential for conferring macrolide and lincosamide resistance in the American foulbrood pathogen Paenibacillus larvae.</title>
        <authorList>
            <person name="Okamoto M."/>
            <person name="Kumagai M."/>
            <person name="Kanamori H."/>
            <person name="Takamatsu D."/>
        </authorList>
    </citation>
    <scope>NUCLEOTIDE SEQUENCE [LARGE SCALE GENOMIC DNA]</scope>
    <source>
        <strain evidence="2 3">J21TS7</strain>
    </source>
</reference>
<dbReference type="Proteomes" id="UP000676601">
    <property type="component" value="Unassembled WGS sequence"/>
</dbReference>
<name>A0ABQ4LIW7_9BACL</name>
<evidence type="ECO:0000256" key="1">
    <source>
        <dbReference type="SAM" id="MobiDB-lite"/>
    </source>
</evidence>
<evidence type="ECO:0008006" key="4">
    <source>
        <dbReference type="Google" id="ProtNLM"/>
    </source>
</evidence>
<evidence type="ECO:0000313" key="3">
    <source>
        <dbReference type="Proteomes" id="UP000676601"/>
    </source>
</evidence>
<gene>
    <name evidence="2" type="ORF">J21TS7_46680</name>
</gene>
<dbReference type="EMBL" id="BORU01000002">
    <property type="protein sequence ID" value="GIO56350.1"/>
    <property type="molecule type" value="Genomic_DNA"/>
</dbReference>
<feature type="compositionally biased region" description="Low complexity" evidence="1">
    <location>
        <begin position="238"/>
        <end position="260"/>
    </location>
</feature>
<comment type="caution">
    <text evidence="2">The sequence shown here is derived from an EMBL/GenBank/DDBJ whole genome shotgun (WGS) entry which is preliminary data.</text>
</comment>
<keyword evidence="3" id="KW-1185">Reference proteome</keyword>
<protein>
    <recommendedName>
        <fullName evidence="4">SWIM-type domain-containing protein</fullName>
    </recommendedName>
</protein>
<accession>A0ABQ4LIW7</accession>
<feature type="region of interest" description="Disordered" evidence="1">
    <location>
        <begin position="225"/>
        <end position="260"/>
    </location>
</feature>
<evidence type="ECO:0000313" key="2">
    <source>
        <dbReference type="EMBL" id="GIO56350.1"/>
    </source>
</evidence>
<proteinExistence type="predicted"/>
<sequence length="260" mass="27410">MKAQGNDRTELIVEAEPGLIRAQGTTAEGREEWTLGIPVTVDGAVPAGTIVERLADCPADLYLLLQDSRLPWLDELLGQTALTWGEAVCSCGADGCPHASESMPAIRQRLANEPLLMLALLGLPREELLGRVFGDWAGSLPAGDAKLADGDLSSLEEKGKGGPSPGEWLAEAAQQGMLHEPGAPYREVAVHLKAVPAKDMPEEDWSGLLPKVTAARQVIRSIKSQTAARAKEQLKRVPPAAAGLAPAQASAPAPASEKRT</sequence>